<evidence type="ECO:0000313" key="3">
    <source>
        <dbReference type="Proteomes" id="UP000221165"/>
    </source>
</evidence>
<organism evidence="2 3">
    <name type="scientific">Cystoisospora suis</name>
    <dbReference type="NCBI Taxonomy" id="483139"/>
    <lineage>
        <taxon>Eukaryota</taxon>
        <taxon>Sar</taxon>
        <taxon>Alveolata</taxon>
        <taxon>Apicomplexa</taxon>
        <taxon>Conoidasida</taxon>
        <taxon>Coccidia</taxon>
        <taxon>Eucoccidiorida</taxon>
        <taxon>Eimeriorina</taxon>
        <taxon>Sarcocystidae</taxon>
        <taxon>Cystoisospora</taxon>
    </lineage>
</organism>
<dbReference type="AlphaFoldDB" id="A0A2C6KJ45"/>
<dbReference type="RefSeq" id="XP_067918233.1">
    <property type="nucleotide sequence ID" value="XM_068069793.1"/>
</dbReference>
<feature type="compositionally biased region" description="Acidic residues" evidence="1">
    <location>
        <begin position="57"/>
        <end position="66"/>
    </location>
</feature>
<keyword evidence="3" id="KW-1185">Reference proteome</keyword>
<dbReference type="EMBL" id="MIGC01005868">
    <property type="protein sequence ID" value="PHJ16505.1"/>
    <property type="molecule type" value="Genomic_DNA"/>
</dbReference>
<name>A0A2C6KJ45_9APIC</name>
<feature type="non-terminal residue" evidence="2">
    <location>
        <position position="134"/>
    </location>
</feature>
<dbReference type="OrthoDB" id="1667587at2759"/>
<dbReference type="Proteomes" id="UP000221165">
    <property type="component" value="Unassembled WGS sequence"/>
</dbReference>
<dbReference type="VEuPathDB" id="ToxoDB:CSUI_009681"/>
<feature type="compositionally biased region" description="Basic and acidic residues" evidence="1">
    <location>
        <begin position="72"/>
        <end position="87"/>
    </location>
</feature>
<evidence type="ECO:0000256" key="1">
    <source>
        <dbReference type="SAM" id="MobiDB-lite"/>
    </source>
</evidence>
<accession>A0A2C6KJ45</accession>
<evidence type="ECO:0000313" key="2">
    <source>
        <dbReference type="EMBL" id="PHJ16505.1"/>
    </source>
</evidence>
<protein>
    <submittedName>
        <fullName evidence="2">Wd domain-containing protein</fullName>
    </submittedName>
</protein>
<gene>
    <name evidence="2" type="ORF">CSUI_009681</name>
</gene>
<proteinExistence type="predicted"/>
<feature type="region of interest" description="Disordered" evidence="1">
    <location>
        <begin position="1"/>
        <end position="89"/>
    </location>
</feature>
<sequence>MRRLFTARRGRRGIEDEEEEEDFSTRDHEEEEGGEGIRRRNGKREEGFEGSLKNSFSDDEEEDEDVSALWRLPRDKGGGRREEEGDYSHVPCSSCSYEIVQSVSFNQDGSCLSLATNRGFLIYSTEPLLQTFSR</sequence>
<feature type="compositionally biased region" description="Basic residues" evidence="1">
    <location>
        <begin position="1"/>
        <end position="11"/>
    </location>
</feature>
<comment type="caution">
    <text evidence="2">The sequence shown here is derived from an EMBL/GenBank/DDBJ whole genome shotgun (WGS) entry which is preliminary data.</text>
</comment>
<feature type="compositionally biased region" description="Basic and acidic residues" evidence="1">
    <location>
        <begin position="35"/>
        <end position="47"/>
    </location>
</feature>
<dbReference type="GeneID" id="94433004"/>
<reference evidence="2 3" key="1">
    <citation type="journal article" date="2017" name="Int. J. Parasitol.">
        <title>The genome of the protozoan parasite Cystoisospora suis and a reverse vaccinology approach to identify vaccine candidates.</title>
        <authorList>
            <person name="Palmieri N."/>
            <person name="Shrestha A."/>
            <person name="Ruttkowski B."/>
            <person name="Beck T."/>
            <person name="Vogl C."/>
            <person name="Tomley F."/>
            <person name="Blake D.P."/>
            <person name="Joachim A."/>
        </authorList>
    </citation>
    <scope>NUCLEOTIDE SEQUENCE [LARGE SCALE GENOMIC DNA]</scope>
    <source>
        <strain evidence="2 3">Wien I</strain>
    </source>
</reference>